<name>A0A1Y6IR97_9VIBR</name>
<evidence type="ECO:0000313" key="3">
    <source>
        <dbReference type="EMBL" id="SMR99571.1"/>
    </source>
</evidence>
<dbReference type="Proteomes" id="UP001283366">
    <property type="component" value="Unassembled WGS sequence"/>
</dbReference>
<dbReference type="EMBL" id="JAWRCO010000001">
    <property type="protein sequence ID" value="MDW6003637.1"/>
    <property type="molecule type" value="Genomic_DNA"/>
</dbReference>
<dbReference type="SUPFAM" id="SSF56524">
    <property type="entry name" value="Oxidoreductase molybdopterin-binding domain"/>
    <property type="match status" value="1"/>
</dbReference>
<dbReference type="Proteomes" id="UP000196125">
    <property type="component" value="Unassembled WGS sequence"/>
</dbReference>
<evidence type="ECO:0000313" key="4">
    <source>
        <dbReference type="Proteomes" id="UP000196125"/>
    </source>
</evidence>
<gene>
    <name evidence="2" type="ORF">SBX37_12335</name>
    <name evidence="3" type="ORF">VIM7927_00797</name>
</gene>
<organism evidence="3 4">
    <name type="scientific">Vibrio mangrovi</name>
    <dbReference type="NCBI Taxonomy" id="474394"/>
    <lineage>
        <taxon>Bacteria</taxon>
        <taxon>Pseudomonadati</taxon>
        <taxon>Pseudomonadota</taxon>
        <taxon>Gammaproteobacteria</taxon>
        <taxon>Vibrionales</taxon>
        <taxon>Vibrionaceae</taxon>
        <taxon>Vibrio</taxon>
    </lineage>
</organism>
<keyword evidence="5" id="KW-1185">Reference proteome</keyword>
<sequence length="169" mass="19570">MKKSIRKIVRLSTLPLLYIMTLFCSASVWSGTQESPVLTITYQNKTLSYSLNQLEQMSDSKITTDTPWTRPHTIFEGISLKKIAELVNMPADWQFKVSALNNYWSLIPYADIERYQPILAIKKDGEYMSVREQGPSWVIYPLSSHNELDNDVLHSRMVWQVSKIEIIPE</sequence>
<dbReference type="EMBL" id="FXXI01000001">
    <property type="protein sequence ID" value="SMR99571.1"/>
    <property type="molecule type" value="Genomic_DNA"/>
</dbReference>
<dbReference type="InterPro" id="IPR036374">
    <property type="entry name" value="OxRdtase_Mopterin-bd_sf"/>
</dbReference>
<reference evidence="3 4" key="1">
    <citation type="submission" date="2017-05" db="EMBL/GenBank/DDBJ databases">
        <authorList>
            <person name="Song R."/>
            <person name="Chenine A.L."/>
            <person name="Ruprecht R.M."/>
        </authorList>
    </citation>
    <scope>NUCLEOTIDE SEQUENCE [LARGE SCALE GENOMIC DNA]</scope>
    <source>
        <strain evidence="3 4">CECT 7927</strain>
    </source>
</reference>
<feature type="chain" id="PRO_5012306095" evidence="1">
    <location>
        <begin position="27"/>
        <end position="169"/>
    </location>
</feature>
<dbReference type="RefSeq" id="WP_234993527.1">
    <property type="nucleotide sequence ID" value="NZ_AP024883.1"/>
</dbReference>
<proteinExistence type="predicted"/>
<reference evidence="2 5" key="2">
    <citation type="submission" date="2023-11" db="EMBL/GenBank/DDBJ databases">
        <title>Plant-associative lifestyle of Vibrio porteresiae and its evolutionary dynamics.</title>
        <authorList>
            <person name="Rameshkumar N."/>
            <person name="Kirti K."/>
        </authorList>
    </citation>
    <scope>NUCLEOTIDE SEQUENCE [LARGE SCALE GENOMIC DNA]</scope>
    <source>
        <strain evidence="2 5">MSSRF38</strain>
    </source>
</reference>
<protein>
    <submittedName>
        <fullName evidence="2">Oxidoreductase</fullName>
    </submittedName>
</protein>
<dbReference type="AlphaFoldDB" id="A0A1Y6IR97"/>
<feature type="signal peptide" evidence="1">
    <location>
        <begin position="1"/>
        <end position="26"/>
    </location>
</feature>
<keyword evidence="1" id="KW-0732">Signal</keyword>
<evidence type="ECO:0000313" key="5">
    <source>
        <dbReference type="Proteomes" id="UP001283366"/>
    </source>
</evidence>
<evidence type="ECO:0000256" key="1">
    <source>
        <dbReference type="SAM" id="SignalP"/>
    </source>
</evidence>
<accession>A0A1Y6IR97</accession>
<evidence type="ECO:0000313" key="2">
    <source>
        <dbReference type="EMBL" id="MDW6003637.1"/>
    </source>
</evidence>